<dbReference type="STRING" id="1314674.A0A0D7BC59"/>
<dbReference type="SUPFAM" id="SSF52768">
    <property type="entry name" value="Arginase/deacetylase"/>
    <property type="match status" value="1"/>
</dbReference>
<keyword evidence="8" id="KW-0804">Transcription</keyword>
<sequence length="657" mass="73471">MASSSSSHAVPMEVDDELLQALSRPNRTTDIAVGWVFSTEMTKHFCATGYHDERPERIIEIYRTLAHARLIPRMEALPIREATEQEILLVHTMSHWKKILGYRDLTDQATVDSNLYFADELSVYVMSATTHASLLSCGGAIEACVAVASPQSNIQRSFANIRPPGHHAVPDEHMGFCFFCNAAVAARVVQQTTPVKRILIVDWDIHHGNGTQTAFYDDPSVLYISLHRYEDGTFYPTGDFGAATSCGEDAGLGFSVNIPWDWDEEGKTDYDYIYAFRKIVMPIAVEFDPELVIISSGFDAAEGDPLGECHVTPAGYAHMTYMLCALAGGHVAGGYDLEAIAKSSQAVVQVLLGEMPPALPAGGPSAETVETIYEVSLVQEKYWRSIRSADVMPVDSPTRMKQEVPSNILQWHRQYYMRDIHKLTHQPVELPVLDPFRGLVLANATFMTAKTLIVFVHGFGDLREDWDAAPRQDLQGQLDDILQASDNVMRWVNDAGYGYMDVNVLAWNSELGHTRMTKLQSPEENAKKLLIHLWDNLLTPCAAHNIVLLGHGSGCYPIVKSLTARWNRTSTRVRAVIQVVGHEHQPEVPDQGEQIVHKWYSDRSLLVVPTMHRCLLSSANEVYLRRHGQVSEIDEVQPVRLLRRGLSVVRDFLEIQL</sequence>
<reference evidence="12 13" key="1">
    <citation type="journal article" date="2015" name="Fungal Genet. Biol.">
        <title>Evolution of novel wood decay mechanisms in Agaricales revealed by the genome sequences of Fistulina hepatica and Cylindrobasidium torrendii.</title>
        <authorList>
            <person name="Floudas D."/>
            <person name="Held B.W."/>
            <person name="Riley R."/>
            <person name="Nagy L.G."/>
            <person name="Koehler G."/>
            <person name="Ransdell A.S."/>
            <person name="Younus H."/>
            <person name="Chow J."/>
            <person name="Chiniquy J."/>
            <person name="Lipzen A."/>
            <person name="Tritt A."/>
            <person name="Sun H."/>
            <person name="Haridas S."/>
            <person name="LaButti K."/>
            <person name="Ohm R.A."/>
            <person name="Kues U."/>
            <person name="Blanchette R.A."/>
            <person name="Grigoriev I.V."/>
            <person name="Minto R.E."/>
            <person name="Hibbett D.S."/>
        </authorList>
    </citation>
    <scope>NUCLEOTIDE SEQUENCE [LARGE SCALE GENOMIC DNA]</scope>
    <source>
        <strain evidence="12 13">FP15055 ss-10</strain>
    </source>
</reference>
<dbReference type="Pfam" id="PF00850">
    <property type="entry name" value="Hist_deacetyl"/>
    <property type="match status" value="1"/>
</dbReference>
<gene>
    <name evidence="12" type="ORF">CYLTODRAFT_454174</name>
</gene>
<dbReference type="InterPro" id="IPR000286">
    <property type="entry name" value="HDACs"/>
</dbReference>
<dbReference type="GO" id="GO:0000118">
    <property type="term" value="C:histone deacetylase complex"/>
    <property type="evidence" value="ECO:0007669"/>
    <property type="project" value="TreeGrafter"/>
</dbReference>
<dbReference type="InterPro" id="IPR023696">
    <property type="entry name" value="Ureohydrolase_dom_sf"/>
</dbReference>
<keyword evidence="6" id="KW-0156">Chromatin regulator</keyword>
<name>A0A0D7BC59_9AGAR</name>
<feature type="domain" description="Histone deacetylase" evidence="10">
    <location>
        <begin position="51"/>
        <end position="351"/>
    </location>
</feature>
<evidence type="ECO:0000256" key="1">
    <source>
        <dbReference type="ARBA" id="ARBA00004123"/>
    </source>
</evidence>
<evidence type="ECO:0000256" key="8">
    <source>
        <dbReference type="ARBA" id="ARBA00023163"/>
    </source>
</evidence>
<dbReference type="Proteomes" id="UP000054007">
    <property type="component" value="Unassembled WGS sequence"/>
</dbReference>
<proteinExistence type="inferred from homology"/>
<comment type="subcellular location">
    <subcellularLocation>
        <location evidence="1">Nucleus</location>
    </subcellularLocation>
</comment>
<dbReference type="GO" id="GO:0040029">
    <property type="term" value="P:epigenetic regulation of gene expression"/>
    <property type="evidence" value="ECO:0007669"/>
    <property type="project" value="TreeGrafter"/>
</dbReference>
<dbReference type="OrthoDB" id="424012at2759"/>
<evidence type="ECO:0000256" key="9">
    <source>
        <dbReference type="ARBA" id="ARBA00023242"/>
    </source>
</evidence>
<dbReference type="InterPro" id="IPR023801">
    <property type="entry name" value="His_deacetylse_dom"/>
</dbReference>
<evidence type="ECO:0000259" key="10">
    <source>
        <dbReference type="Pfam" id="PF00850"/>
    </source>
</evidence>
<keyword evidence="4" id="KW-0678">Repressor</keyword>
<dbReference type="PANTHER" id="PTHR10625">
    <property type="entry name" value="HISTONE DEACETYLASE HDAC1-RELATED"/>
    <property type="match status" value="1"/>
</dbReference>
<dbReference type="EMBL" id="KN880518">
    <property type="protein sequence ID" value="KIY67734.1"/>
    <property type="molecule type" value="Genomic_DNA"/>
</dbReference>
<dbReference type="InterPro" id="IPR019154">
    <property type="entry name" value="Arb2-like_domain"/>
</dbReference>
<protein>
    <recommendedName>
        <fullName evidence="3">histone deacetylase</fullName>
        <ecNumber evidence="3">3.5.1.98</ecNumber>
    </recommendedName>
</protein>
<evidence type="ECO:0000256" key="7">
    <source>
        <dbReference type="ARBA" id="ARBA00023015"/>
    </source>
</evidence>
<dbReference type="AlphaFoldDB" id="A0A0D7BC59"/>
<keyword evidence="5" id="KW-0378">Hydrolase</keyword>
<evidence type="ECO:0000256" key="2">
    <source>
        <dbReference type="ARBA" id="ARBA00007738"/>
    </source>
</evidence>
<evidence type="ECO:0000256" key="4">
    <source>
        <dbReference type="ARBA" id="ARBA00022491"/>
    </source>
</evidence>
<dbReference type="Pfam" id="PF09757">
    <property type="entry name" value="Arb2-like"/>
    <property type="match status" value="1"/>
</dbReference>
<evidence type="ECO:0000313" key="13">
    <source>
        <dbReference type="Proteomes" id="UP000054007"/>
    </source>
</evidence>
<keyword evidence="7" id="KW-0805">Transcription regulation</keyword>
<accession>A0A0D7BC59</accession>
<keyword evidence="9" id="KW-0539">Nucleus</keyword>
<evidence type="ECO:0000313" key="12">
    <source>
        <dbReference type="EMBL" id="KIY67734.1"/>
    </source>
</evidence>
<keyword evidence="13" id="KW-1185">Reference proteome</keyword>
<dbReference type="PRINTS" id="PR01270">
    <property type="entry name" value="HDASUPER"/>
</dbReference>
<evidence type="ECO:0000259" key="11">
    <source>
        <dbReference type="Pfam" id="PF09757"/>
    </source>
</evidence>
<dbReference type="Gene3D" id="3.40.800.20">
    <property type="entry name" value="Histone deacetylase domain"/>
    <property type="match status" value="1"/>
</dbReference>
<evidence type="ECO:0000256" key="3">
    <source>
        <dbReference type="ARBA" id="ARBA00012111"/>
    </source>
</evidence>
<evidence type="ECO:0000256" key="5">
    <source>
        <dbReference type="ARBA" id="ARBA00022801"/>
    </source>
</evidence>
<feature type="domain" description="Arb2-like" evidence="11">
    <location>
        <begin position="419"/>
        <end position="654"/>
    </location>
</feature>
<organism evidence="12 13">
    <name type="scientific">Cylindrobasidium torrendii FP15055 ss-10</name>
    <dbReference type="NCBI Taxonomy" id="1314674"/>
    <lineage>
        <taxon>Eukaryota</taxon>
        <taxon>Fungi</taxon>
        <taxon>Dikarya</taxon>
        <taxon>Basidiomycota</taxon>
        <taxon>Agaricomycotina</taxon>
        <taxon>Agaricomycetes</taxon>
        <taxon>Agaricomycetidae</taxon>
        <taxon>Agaricales</taxon>
        <taxon>Marasmiineae</taxon>
        <taxon>Physalacriaceae</taxon>
        <taxon>Cylindrobasidium</taxon>
    </lineage>
</organism>
<evidence type="ECO:0000256" key="6">
    <source>
        <dbReference type="ARBA" id="ARBA00022853"/>
    </source>
</evidence>
<dbReference type="InterPro" id="IPR037138">
    <property type="entry name" value="His_deacetylse_dom_sf"/>
</dbReference>
<comment type="similarity">
    <text evidence="2">Belongs to the histone deacetylase family. HD type 2 subfamily.</text>
</comment>
<dbReference type="EC" id="3.5.1.98" evidence="3"/>
<dbReference type="GO" id="GO:0141221">
    <property type="term" value="F:histone deacetylase activity, hydrolytic mechanism"/>
    <property type="evidence" value="ECO:0007669"/>
    <property type="project" value="UniProtKB-EC"/>
</dbReference>
<dbReference type="PANTHER" id="PTHR10625:SF5">
    <property type="entry name" value="HISTONE DEACETYLASE"/>
    <property type="match status" value="1"/>
</dbReference>